<evidence type="ECO:0000256" key="4">
    <source>
        <dbReference type="ARBA" id="ARBA00012564"/>
    </source>
</evidence>
<dbReference type="InterPro" id="IPR001930">
    <property type="entry name" value="Peptidase_M1"/>
</dbReference>
<evidence type="ECO:0000256" key="1">
    <source>
        <dbReference type="ARBA" id="ARBA00000098"/>
    </source>
</evidence>
<evidence type="ECO:0000256" key="13">
    <source>
        <dbReference type="PIRSR" id="PIRSR634015-3"/>
    </source>
</evidence>
<dbReference type="GO" id="GO:0008270">
    <property type="term" value="F:zinc ion binding"/>
    <property type="evidence" value="ECO:0007669"/>
    <property type="project" value="InterPro"/>
</dbReference>
<evidence type="ECO:0000313" key="16">
    <source>
        <dbReference type="EMBL" id="ABZ72326.1"/>
    </source>
</evidence>
<dbReference type="AlphaFoldDB" id="B0T2S5"/>
<keyword evidence="11" id="KW-0482">Metalloprotease</keyword>
<keyword evidence="8 13" id="KW-0479">Metal-binding</keyword>
<feature type="active site" description="Proton donor" evidence="12">
    <location>
        <position position="436"/>
    </location>
</feature>
<feature type="binding site" evidence="13">
    <location>
        <position position="357"/>
    </location>
    <ligand>
        <name>Zn(2+)</name>
        <dbReference type="ChEBI" id="CHEBI:29105"/>
        <note>catalytic</note>
    </ligand>
</feature>
<dbReference type="GO" id="GO:0016285">
    <property type="term" value="F:alanyl aminopeptidase activity"/>
    <property type="evidence" value="ECO:0007669"/>
    <property type="project" value="UniProtKB-EC"/>
</dbReference>
<dbReference type="InterPro" id="IPR042097">
    <property type="entry name" value="Aminopeptidase_N-like_N_sf"/>
</dbReference>
<evidence type="ECO:0000256" key="11">
    <source>
        <dbReference type="ARBA" id="ARBA00023049"/>
    </source>
</evidence>
<dbReference type="InterPro" id="IPR014782">
    <property type="entry name" value="Peptidase_M1_dom"/>
</dbReference>
<keyword evidence="14" id="KW-0732">Signal</keyword>
<dbReference type="Gene3D" id="2.60.40.1730">
    <property type="entry name" value="tricorn interacting facor f3 domain"/>
    <property type="match status" value="1"/>
</dbReference>
<evidence type="ECO:0000256" key="8">
    <source>
        <dbReference type="ARBA" id="ARBA00022723"/>
    </source>
</evidence>
<evidence type="ECO:0000256" key="7">
    <source>
        <dbReference type="ARBA" id="ARBA00022670"/>
    </source>
</evidence>
<dbReference type="InterPro" id="IPR027268">
    <property type="entry name" value="Peptidase_M4/M1_CTD_sf"/>
</dbReference>
<feature type="signal peptide" evidence="14">
    <location>
        <begin position="1"/>
        <end position="40"/>
    </location>
</feature>
<keyword evidence="16" id="KW-0031">Aminopeptidase</keyword>
<dbReference type="Gene3D" id="1.10.390.10">
    <property type="entry name" value="Neutral Protease Domain 2"/>
    <property type="match status" value="1"/>
</dbReference>
<evidence type="ECO:0000256" key="10">
    <source>
        <dbReference type="ARBA" id="ARBA00022833"/>
    </source>
</evidence>
<dbReference type="Pfam" id="PF01433">
    <property type="entry name" value="Peptidase_M1"/>
    <property type="match status" value="1"/>
</dbReference>
<evidence type="ECO:0000256" key="3">
    <source>
        <dbReference type="ARBA" id="ARBA00010136"/>
    </source>
</evidence>
<dbReference type="CDD" id="cd09603">
    <property type="entry name" value="M1_APN_like"/>
    <property type="match status" value="1"/>
</dbReference>
<accession>B0T2S5</accession>
<comment type="subcellular location">
    <subcellularLocation>
        <location evidence="2">Cytoplasm</location>
    </subcellularLocation>
</comment>
<proteinExistence type="inferred from homology"/>
<dbReference type="SUPFAM" id="SSF55486">
    <property type="entry name" value="Metalloproteases ('zincins'), catalytic domain"/>
    <property type="match status" value="1"/>
</dbReference>
<evidence type="ECO:0000256" key="2">
    <source>
        <dbReference type="ARBA" id="ARBA00004496"/>
    </source>
</evidence>
<feature type="domain" description="Peptidase M1 membrane alanine aminopeptidase" evidence="15">
    <location>
        <begin position="351"/>
        <end position="503"/>
    </location>
</feature>
<dbReference type="EMBL" id="CP000927">
    <property type="protein sequence ID" value="ABZ72326.1"/>
    <property type="molecule type" value="Genomic_DNA"/>
</dbReference>
<dbReference type="SUPFAM" id="SSF63737">
    <property type="entry name" value="Leukotriene A4 hydrolase N-terminal domain"/>
    <property type="match status" value="1"/>
</dbReference>
<keyword evidence="9" id="KW-0378">Hydrolase</keyword>
<dbReference type="PANTHER" id="PTHR45726">
    <property type="entry name" value="LEUKOTRIENE A-4 HYDROLASE"/>
    <property type="match status" value="1"/>
</dbReference>
<dbReference type="STRING" id="366602.Caul_3199"/>
<dbReference type="GO" id="GO:0008237">
    <property type="term" value="F:metallopeptidase activity"/>
    <property type="evidence" value="ECO:0007669"/>
    <property type="project" value="UniProtKB-KW"/>
</dbReference>
<dbReference type="EC" id="3.4.11.2" evidence="4"/>
<organism evidence="16">
    <name type="scientific">Caulobacter sp. (strain K31)</name>
    <dbReference type="NCBI Taxonomy" id="366602"/>
    <lineage>
        <taxon>Bacteria</taxon>
        <taxon>Pseudomonadati</taxon>
        <taxon>Pseudomonadota</taxon>
        <taxon>Alphaproteobacteria</taxon>
        <taxon>Caulobacterales</taxon>
        <taxon>Caulobacteraceae</taxon>
        <taxon>Caulobacter</taxon>
    </lineage>
</organism>
<dbReference type="PRINTS" id="PR00756">
    <property type="entry name" value="ALADIPTASE"/>
</dbReference>
<protein>
    <recommendedName>
        <fullName evidence="5">Aminopeptidase N</fullName>
        <ecNumber evidence="4">3.4.11.2</ecNumber>
    </recommendedName>
</protein>
<sequence precursor="true">MSPKIASRGFALPIQFHRPFHRTAALCAVSLLALTAVAHAAQAESPAKPSPTTALTLGTGGQMPAEEAAVTLEHVDLKLKIIPERKAIDGDATLTLAAKSPLPRIVLDFDKNFTVSALIVDGKTLPASAWTNPEGRLTINLPAPIAAGARTVVRIRYAGAPHEAEKAPWDGGFVWKTTPTGEPWIASAVQGDGCDLFWPCIDFPTGEPLLVDFYITVPAPLSAPAGGVLVGVEEKDGWRTFHWRQKQPDTYAIAVNVGPYDKLEAAYKSRFGDSFPIEYWYLKSDDPAKAKALFAEFPTTLDFFEQMIGPYPFRSEKLGVVETPHLGMEHQTMNAYGNEYRKDVFGYDWLFQHELSHEWFGNQVTNVDWDDMWIHEGLGSYMQPLFSQWLHGDMEYMTRLNAQRVGSKNQFPIVSDKVMTEDQVYKPEGGPANDIYAKGSNVMHTLRATIGDEAFFKSVRTLVYGRPDPKPGNFAPRYATTKDFIAIVNSVTGKDYQWFFDAYFYQAKLPELRETRDGDDLVLSWKTPSGKAFPMPVEVKVGDKVVTAPMADGTGRIKVGDAVPVIVDPASKILRRQPYLEDYQAWKKAADEAAKKAEEAKKAATAKKS</sequence>
<dbReference type="eggNOG" id="COG0308">
    <property type="taxonomic scope" value="Bacteria"/>
</dbReference>
<evidence type="ECO:0000259" key="15">
    <source>
        <dbReference type="Pfam" id="PF01433"/>
    </source>
</evidence>
<evidence type="ECO:0000256" key="9">
    <source>
        <dbReference type="ARBA" id="ARBA00022801"/>
    </source>
</evidence>
<feature type="active site" description="Proton acceptor" evidence="12">
    <location>
        <position position="354"/>
    </location>
</feature>
<comment type="similarity">
    <text evidence="3">Belongs to the peptidase M1 family.</text>
</comment>
<dbReference type="GO" id="GO:0006508">
    <property type="term" value="P:proteolysis"/>
    <property type="evidence" value="ECO:0007669"/>
    <property type="project" value="UniProtKB-KW"/>
</dbReference>
<dbReference type="GO" id="GO:0005737">
    <property type="term" value="C:cytoplasm"/>
    <property type="evidence" value="ECO:0007669"/>
    <property type="project" value="UniProtKB-SubCell"/>
</dbReference>
<feature type="binding site" evidence="13">
    <location>
        <position position="353"/>
    </location>
    <ligand>
        <name>Zn(2+)</name>
        <dbReference type="ChEBI" id="CHEBI:29105"/>
        <note>catalytic</note>
    </ligand>
</feature>
<dbReference type="InterPro" id="IPR034015">
    <property type="entry name" value="M1_LTA4H"/>
</dbReference>
<keyword evidence="6" id="KW-0963">Cytoplasm</keyword>
<reference evidence="16" key="1">
    <citation type="submission" date="2008-01" db="EMBL/GenBank/DDBJ databases">
        <title>Complete sequence of chromosome of Caulobacter sp. K31.</title>
        <authorList>
            <consortium name="US DOE Joint Genome Institute"/>
            <person name="Copeland A."/>
            <person name="Lucas S."/>
            <person name="Lapidus A."/>
            <person name="Barry K."/>
            <person name="Glavina del Rio T."/>
            <person name="Dalin E."/>
            <person name="Tice H."/>
            <person name="Pitluck S."/>
            <person name="Bruce D."/>
            <person name="Goodwin L."/>
            <person name="Thompson L.S."/>
            <person name="Brettin T."/>
            <person name="Detter J.C."/>
            <person name="Han C."/>
            <person name="Schmutz J."/>
            <person name="Larimer F."/>
            <person name="Land M."/>
            <person name="Hauser L."/>
            <person name="Kyrpides N."/>
            <person name="Kim E."/>
            <person name="Stephens C."/>
            <person name="Richardson P."/>
        </authorList>
    </citation>
    <scope>NUCLEOTIDE SEQUENCE [LARGE SCALE GENOMIC DNA]</scope>
    <source>
        <strain evidence="16">K31</strain>
    </source>
</reference>
<dbReference type="PANTHER" id="PTHR45726:SF3">
    <property type="entry name" value="LEUKOTRIENE A-4 HYDROLASE"/>
    <property type="match status" value="1"/>
</dbReference>
<keyword evidence="7" id="KW-0645">Protease</keyword>
<evidence type="ECO:0000256" key="6">
    <source>
        <dbReference type="ARBA" id="ARBA00022490"/>
    </source>
</evidence>
<dbReference type="KEGG" id="cak:Caul_3199"/>
<name>B0T2S5_CAUSK</name>
<evidence type="ECO:0000256" key="14">
    <source>
        <dbReference type="SAM" id="SignalP"/>
    </source>
</evidence>
<gene>
    <name evidence="16" type="ordered locus">Caul_3199</name>
</gene>
<evidence type="ECO:0000256" key="5">
    <source>
        <dbReference type="ARBA" id="ARBA00015611"/>
    </source>
</evidence>
<dbReference type="HOGENOM" id="CLU_014298_1_1_5"/>
<comment type="catalytic activity">
    <reaction evidence="1">
        <text>Release of an N-terminal amino acid, Xaa-|-Yaa- from a peptide, amide or arylamide. Xaa is preferably Ala, but may be most amino acids including Pro (slow action). When a terminal hydrophobic residue is followed by a prolyl residue, the two may be released as an intact Xaa-Pro dipeptide.</text>
        <dbReference type="EC" id="3.4.11.2"/>
    </reaction>
</comment>
<feature type="chain" id="PRO_5002755821" description="Aminopeptidase N" evidence="14">
    <location>
        <begin position="41"/>
        <end position="609"/>
    </location>
</feature>
<evidence type="ECO:0000256" key="12">
    <source>
        <dbReference type="PIRSR" id="PIRSR634015-1"/>
    </source>
</evidence>
<keyword evidence="10 13" id="KW-0862">Zinc</keyword>
<comment type="cofactor">
    <cofactor evidence="13">
        <name>Zn(2+)</name>
        <dbReference type="ChEBI" id="CHEBI:29105"/>
    </cofactor>
    <text evidence="13">Binds 1 zinc ion per subunit.</text>
</comment>
<feature type="binding site" evidence="13">
    <location>
        <position position="376"/>
    </location>
    <ligand>
        <name>Zn(2+)</name>
        <dbReference type="ChEBI" id="CHEBI:29105"/>
        <note>catalytic</note>
    </ligand>
</feature>